<evidence type="ECO:0000313" key="3">
    <source>
        <dbReference type="Proteomes" id="UP001258181"/>
    </source>
</evidence>
<protein>
    <submittedName>
        <fullName evidence="2">Zn-dependent peptidase</fullName>
    </submittedName>
</protein>
<dbReference type="Proteomes" id="UP001258181">
    <property type="component" value="Unassembled WGS sequence"/>
</dbReference>
<comment type="caution">
    <text evidence="2">The sequence shown here is derived from an EMBL/GenBank/DDBJ whole genome shotgun (WGS) entry which is preliminary data.</text>
</comment>
<dbReference type="Pfam" id="PF05193">
    <property type="entry name" value="Peptidase_M16_C"/>
    <property type="match status" value="1"/>
</dbReference>
<dbReference type="InterPro" id="IPR007863">
    <property type="entry name" value="Peptidase_M16_C"/>
</dbReference>
<reference evidence="2 3" key="1">
    <citation type="submission" date="2023-07" db="EMBL/GenBank/DDBJ databases">
        <title>Sorghum-associated microbial communities from plants grown in Nebraska, USA.</title>
        <authorList>
            <person name="Schachtman D."/>
        </authorList>
    </citation>
    <scope>NUCLEOTIDE SEQUENCE [LARGE SCALE GENOMIC DNA]</scope>
    <source>
        <strain evidence="2 3">BE211</strain>
    </source>
</reference>
<keyword evidence="3" id="KW-1185">Reference proteome</keyword>
<dbReference type="InterPro" id="IPR050361">
    <property type="entry name" value="MPP/UQCRC_Complex"/>
</dbReference>
<organism evidence="2 3">
    <name type="scientific">Fictibacillus barbaricus</name>
    <dbReference type="NCBI Taxonomy" id="182136"/>
    <lineage>
        <taxon>Bacteria</taxon>
        <taxon>Bacillati</taxon>
        <taxon>Bacillota</taxon>
        <taxon>Bacilli</taxon>
        <taxon>Bacillales</taxon>
        <taxon>Fictibacillaceae</taxon>
        <taxon>Fictibacillus</taxon>
    </lineage>
</organism>
<dbReference type="PANTHER" id="PTHR11851">
    <property type="entry name" value="METALLOPROTEASE"/>
    <property type="match status" value="1"/>
</dbReference>
<gene>
    <name evidence="2" type="ORF">J2X07_001185</name>
</gene>
<dbReference type="Gene3D" id="3.30.830.10">
    <property type="entry name" value="Metalloenzyme, LuxS/M16 peptidase-like"/>
    <property type="match status" value="2"/>
</dbReference>
<accession>A0ABU1TYG5</accession>
<dbReference type="NCBIfam" id="NF047422">
    <property type="entry name" value="YfmF_fam"/>
    <property type="match status" value="1"/>
</dbReference>
<dbReference type="EMBL" id="JAVDWA010000002">
    <property type="protein sequence ID" value="MDR7072208.1"/>
    <property type="molecule type" value="Genomic_DNA"/>
</dbReference>
<dbReference type="SUPFAM" id="SSF63411">
    <property type="entry name" value="LuxS/MPP-like metallohydrolase"/>
    <property type="match status" value="2"/>
</dbReference>
<dbReference type="InterPro" id="IPR011249">
    <property type="entry name" value="Metalloenz_LuxS/M16"/>
</dbReference>
<name>A0ABU1TYG5_9BACL</name>
<feature type="domain" description="Peptidase M16 C-terminal" evidence="1">
    <location>
        <begin position="185"/>
        <end position="361"/>
    </location>
</feature>
<evidence type="ECO:0000259" key="1">
    <source>
        <dbReference type="Pfam" id="PF05193"/>
    </source>
</evidence>
<dbReference type="PANTHER" id="PTHR11851:SF186">
    <property type="entry name" value="INACTIVE METALLOPROTEASE YMFF-RELATED"/>
    <property type="match status" value="1"/>
</dbReference>
<proteinExistence type="predicted"/>
<evidence type="ECO:0000313" key="2">
    <source>
        <dbReference type="EMBL" id="MDR7072208.1"/>
    </source>
</evidence>
<sequence length="434" mass="49424">MAIVNHKKTDLDGITLHTVETKKYKTTSFVLQIKQMIDESSVTKRALLPSVLQSGTKDFPSSKELRSALDDLYGATLNTDLSKKGENQVISIRMEVANEKFLSNSEPVLDKAFHLLSQVLLAPAMEDGAFKESIMKKEKRNLKQQIESIYDDKMRYANKRLLEEMFESEPYRINVYGNEDEVDAITSKDLFEYYQQVILNDKMDLYVIGDISTDEMAEKVKKHFRFPQGRNEEKSSGPKTKDEKKISKVKEIFEEQDVQQGKLHMGYRTYTTYSDNDYFALQVFNGVFGGFSHSKLFMNVREKASLAYYAASRFESHKGAIFVMSGIETANYEKAVKIIKEQLEEIKNGNITDGELDQTKAMINNQVLETIDSTIGLSEVLYHNVVAGTNRTIEEWIDGIKKVTKEDVVEVSKKVTLDTIFFLKGASTNGNENI</sequence>